<protein>
    <submittedName>
        <fullName evidence="6">LysR family transcriptional regulator</fullName>
    </submittedName>
</protein>
<dbReference type="InterPro" id="IPR036388">
    <property type="entry name" value="WH-like_DNA-bd_sf"/>
</dbReference>
<keyword evidence="2" id="KW-0805">Transcription regulation</keyword>
<keyword evidence="4" id="KW-0804">Transcription</keyword>
<proteinExistence type="inferred from homology"/>
<dbReference type="Pfam" id="PF00126">
    <property type="entry name" value="HTH_1"/>
    <property type="match status" value="1"/>
</dbReference>
<evidence type="ECO:0000313" key="7">
    <source>
        <dbReference type="Proteomes" id="UP001208938"/>
    </source>
</evidence>
<dbReference type="RefSeq" id="WP_264504065.1">
    <property type="nucleotide sequence ID" value="NZ_JAPDFL010000001.1"/>
</dbReference>
<comment type="similarity">
    <text evidence="1">Belongs to the LysR transcriptional regulatory family.</text>
</comment>
<dbReference type="PANTHER" id="PTHR30537:SF79">
    <property type="entry name" value="TRANSCRIPTIONAL REGULATOR-RELATED"/>
    <property type="match status" value="1"/>
</dbReference>
<dbReference type="SUPFAM" id="SSF46785">
    <property type="entry name" value="Winged helix' DNA-binding domain"/>
    <property type="match status" value="1"/>
</dbReference>
<dbReference type="SUPFAM" id="SSF53850">
    <property type="entry name" value="Periplasmic binding protein-like II"/>
    <property type="match status" value="1"/>
</dbReference>
<name>A0ABT3GTN4_9RHOB</name>
<dbReference type="Gene3D" id="3.40.190.10">
    <property type="entry name" value="Periplasmic binding protein-like II"/>
    <property type="match status" value="2"/>
</dbReference>
<sequence>MDWKDIPSLASLRAFDALARHGSLSAAARELNVTHAAVSQHLRALESDFAEPLARREGQGMVLTEAGHELAAALGEGFARIAEGVTRLRDRRVVRPVVVALTPSFAEAWLMPRIGAFWAAHPEIEVRLVPGITLTDLRRDGVDLAIRFGAGQWPGVQAEPLALSRFAVVAAPGYTKVRSLADLDKLTAHDWFFSTASSEQRVWGAAIGADFDKVGAREMANNGLVLSAVRAGLGLSIQAMALVQPDLAAGQLVSLYEGDAEGLGYYIVTRAEPLSPGARVFLSWLRRAARTDA</sequence>
<reference evidence="6 7" key="1">
    <citation type="submission" date="2022-10" db="EMBL/GenBank/DDBJ databases">
        <title>Pararhodobacter sp. nov., isolated from marine algae.</title>
        <authorList>
            <person name="Choi B.J."/>
            <person name="Kim J.M."/>
            <person name="Lee J.K."/>
            <person name="Choi D.G."/>
            <person name="Jeon C.O."/>
        </authorList>
    </citation>
    <scope>NUCLEOTIDE SEQUENCE [LARGE SCALE GENOMIC DNA]</scope>
    <source>
        <strain evidence="6 7">ZQ420</strain>
    </source>
</reference>
<comment type="caution">
    <text evidence="6">The sequence shown here is derived from an EMBL/GenBank/DDBJ whole genome shotgun (WGS) entry which is preliminary data.</text>
</comment>
<evidence type="ECO:0000256" key="1">
    <source>
        <dbReference type="ARBA" id="ARBA00009437"/>
    </source>
</evidence>
<evidence type="ECO:0000256" key="3">
    <source>
        <dbReference type="ARBA" id="ARBA00023125"/>
    </source>
</evidence>
<dbReference type="PROSITE" id="PS50931">
    <property type="entry name" value="HTH_LYSR"/>
    <property type="match status" value="1"/>
</dbReference>
<organism evidence="6 7">
    <name type="scientific">Pararhodobacter zhoushanensis</name>
    <dbReference type="NCBI Taxonomy" id="2479545"/>
    <lineage>
        <taxon>Bacteria</taxon>
        <taxon>Pseudomonadati</taxon>
        <taxon>Pseudomonadota</taxon>
        <taxon>Alphaproteobacteria</taxon>
        <taxon>Rhodobacterales</taxon>
        <taxon>Paracoccaceae</taxon>
        <taxon>Pararhodobacter</taxon>
    </lineage>
</organism>
<dbReference type="Proteomes" id="UP001208938">
    <property type="component" value="Unassembled WGS sequence"/>
</dbReference>
<dbReference type="InterPro" id="IPR005119">
    <property type="entry name" value="LysR_subst-bd"/>
</dbReference>
<dbReference type="InterPro" id="IPR058163">
    <property type="entry name" value="LysR-type_TF_proteobact-type"/>
</dbReference>
<evidence type="ECO:0000256" key="4">
    <source>
        <dbReference type="ARBA" id="ARBA00023163"/>
    </source>
</evidence>
<keyword evidence="7" id="KW-1185">Reference proteome</keyword>
<dbReference type="Pfam" id="PF03466">
    <property type="entry name" value="LysR_substrate"/>
    <property type="match status" value="1"/>
</dbReference>
<dbReference type="InterPro" id="IPR036390">
    <property type="entry name" value="WH_DNA-bd_sf"/>
</dbReference>
<keyword evidence="3" id="KW-0238">DNA-binding</keyword>
<evidence type="ECO:0000259" key="5">
    <source>
        <dbReference type="PROSITE" id="PS50931"/>
    </source>
</evidence>
<dbReference type="Gene3D" id="1.10.10.10">
    <property type="entry name" value="Winged helix-like DNA-binding domain superfamily/Winged helix DNA-binding domain"/>
    <property type="match status" value="1"/>
</dbReference>
<dbReference type="PANTHER" id="PTHR30537">
    <property type="entry name" value="HTH-TYPE TRANSCRIPTIONAL REGULATOR"/>
    <property type="match status" value="1"/>
</dbReference>
<evidence type="ECO:0000313" key="6">
    <source>
        <dbReference type="EMBL" id="MCW1930897.1"/>
    </source>
</evidence>
<evidence type="ECO:0000256" key="2">
    <source>
        <dbReference type="ARBA" id="ARBA00023015"/>
    </source>
</evidence>
<gene>
    <name evidence="6" type="ORF">OKW52_01075</name>
</gene>
<accession>A0ABT3GTN4</accession>
<feature type="domain" description="HTH lysR-type" evidence="5">
    <location>
        <begin position="7"/>
        <end position="64"/>
    </location>
</feature>
<dbReference type="EMBL" id="JAPDFL010000001">
    <property type="protein sequence ID" value="MCW1930897.1"/>
    <property type="molecule type" value="Genomic_DNA"/>
</dbReference>
<dbReference type="InterPro" id="IPR000847">
    <property type="entry name" value="LysR_HTH_N"/>
</dbReference>